<dbReference type="InterPro" id="IPR037523">
    <property type="entry name" value="VOC_core"/>
</dbReference>
<dbReference type="GO" id="GO:0046872">
    <property type="term" value="F:metal ion binding"/>
    <property type="evidence" value="ECO:0007669"/>
    <property type="project" value="UniProtKB-KW"/>
</dbReference>
<dbReference type="SUPFAM" id="SSF54593">
    <property type="entry name" value="Glyoxalase/Bleomycin resistance protein/Dihydroxybiphenyl dioxygenase"/>
    <property type="match status" value="1"/>
</dbReference>
<dbReference type="FunFam" id="3.10.180.10:FF:000013">
    <property type="entry name" value="4-hydroxyphenylpyruvate dioxygenase"/>
    <property type="match status" value="1"/>
</dbReference>
<evidence type="ECO:0000256" key="15">
    <source>
        <dbReference type="ARBA" id="ARBA00029786"/>
    </source>
</evidence>
<feature type="domain" description="VOC" evidence="18">
    <location>
        <begin position="99"/>
        <end position="244"/>
    </location>
</feature>
<dbReference type="NCBIfam" id="TIGR01263">
    <property type="entry name" value="4HPPD"/>
    <property type="match status" value="1"/>
</dbReference>
<dbReference type="EMBL" id="CM007891">
    <property type="protein sequence ID" value="OTG35279.1"/>
    <property type="molecule type" value="Genomic_DNA"/>
</dbReference>
<dbReference type="GO" id="GO:0003868">
    <property type="term" value="F:4-hydroxyphenylpyruvate dioxygenase activity"/>
    <property type="evidence" value="ECO:0000318"/>
    <property type="project" value="GO_Central"/>
</dbReference>
<dbReference type="PANTHER" id="PTHR11959">
    <property type="entry name" value="4-HYDROXYPHENYLPYRUVATE DIOXYGENASE"/>
    <property type="match status" value="1"/>
</dbReference>
<evidence type="ECO:0000256" key="14">
    <source>
        <dbReference type="ARBA" id="ARBA00023232"/>
    </source>
</evidence>
<accession>A0A251VJ25</accession>
<organism evidence="20 21">
    <name type="scientific">Helianthus annuus</name>
    <name type="common">Common sunflower</name>
    <dbReference type="NCBI Taxonomy" id="4232"/>
    <lineage>
        <taxon>Eukaryota</taxon>
        <taxon>Viridiplantae</taxon>
        <taxon>Streptophyta</taxon>
        <taxon>Embryophyta</taxon>
        <taxon>Tracheophyta</taxon>
        <taxon>Spermatophyta</taxon>
        <taxon>Magnoliopsida</taxon>
        <taxon>eudicotyledons</taxon>
        <taxon>Gunneridae</taxon>
        <taxon>Pentapetalae</taxon>
        <taxon>asterids</taxon>
        <taxon>campanulids</taxon>
        <taxon>Asterales</taxon>
        <taxon>Asteraceae</taxon>
        <taxon>Asteroideae</taxon>
        <taxon>Heliantheae alliance</taxon>
        <taxon>Heliantheae</taxon>
        <taxon>Helianthus</taxon>
    </lineage>
</organism>
<dbReference type="PANTHER" id="PTHR11959:SF15">
    <property type="entry name" value="4-HYDROXYPHENYLPYRUVATE DIOXYGENASE"/>
    <property type="match status" value="1"/>
</dbReference>
<dbReference type="InParanoid" id="A0A251VJ25"/>
<dbReference type="OMA" id="EYQRGGC"/>
<dbReference type="STRING" id="4232.A0A251VJ25"/>
<keyword evidence="9" id="KW-0677">Repeat</keyword>
<evidence type="ECO:0000256" key="7">
    <source>
        <dbReference type="ARBA" id="ARBA00022490"/>
    </source>
</evidence>
<dbReference type="InterPro" id="IPR004360">
    <property type="entry name" value="Glyas_Fos-R_dOase_dom"/>
</dbReference>
<dbReference type="EC" id="1.13.11.27" evidence="5"/>
<comment type="pathway">
    <text evidence="17">Cofactor biosynthesis; prenylquinone biosynthesis.</text>
</comment>
<evidence type="ECO:0000256" key="2">
    <source>
        <dbReference type="ARBA" id="ARBA00004496"/>
    </source>
</evidence>
<dbReference type="InterPro" id="IPR041736">
    <property type="entry name" value="4OHPhenylPyrv_dOase_N"/>
</dbReference>
<dbReference type="Gramene" id="mRNA:HanXRQr2_Chr02g0081271">
    <property type="protein sequence ID" value="mRNA:HanXRQr2_Chr02g0081271"/>
    <property type="gene ID" value="HanXRQr2_Chr02g0081271"/>
</dbReference>
<sequence length="497" mass="55094">MSYVDLHMILQSYKIIINHLGAYTCFIILLNKFYEGKITLCICETTLYKITNSVITKLPITQKNNTWAMGKEHELPHDNVGYKNLIQTNPMPGKLSVRRFHHVEFWCHDATNAAHRFSWALGMPIIAKSDLSTGNTTHASYLLSSGQLLFLFTAPYPAATSATATSASIPTFSHAACRAFTASHGLAVRSIAIEVEDAAFAYSISLLHGAKPSSPPVTFGEPDNTVVVAEIQLYNDVVLRYITYTKPNITNIPSTFLPGFQPFKTNTTSHYHQNLGIRGLDHVAVNVPKLAPAVHYLKSFTGFHEFAEFTANEVGTTESGLNSVILASNNEAVILGINEPVNGSKRSQIQTFLDYNDGPGVQHLALESEDIFWTLREMKRRSGAGGFEFMPPPPPSYYRRLEKRVGDVLTGEQMKECEELGVLVDRDHEGTLLQVFTKPVGDRPTIFIEVIQRIGCMLAHDSVKVRQKPGCGGFGKGNIAELFKSVEEYEKTHVINN</sequence>
<evidence type="ECO:0000256" key="4">
    <source>
        <dbReference type="ARBA" id="ARBA00005877"/>
    </source>
</evidence>
<dbReference type="Gene3D" id="3.10.180.10">
    <property type="entry name" value="2,3-Dihydroxybiphenyl 1,2-Dioxygenase, domain 1"/>
    <property type="match status" value="2"/>
</dbReference>
<dbReference type="PROSITE" id="PS51819">
    <property type="entry name" value="VOC"/>
    <property type="match status" value="2"/>
</dbReference>
<evidence type="ECO:0000256" key="16">
    <source>
        <dbReference type="ARBA" id="ARBA00050835"/>
    </source>
</evidence>
<keyword evidence="11 20" id="KW-0223">Dioxygenase</keyword>
<dbReference type="EMBL" id="MNCJ02000317">
    <property type="protein sequence ID" value="KAF5819764.1"/>
    <property type="molecule type" value="Genomic_DNA"/>
</dbReference>
<comment type="similarity">
    <text evidence="4">Belongs to the 4HPPD family.</text>
</comment>
<dbReference type="InterPro" id="IPR005956">
    <property type="entry name" value="4OHPhenylPyrv_dOase"/>
</dbReference>
<keyword evidence="20" id="KW-0670">Pyruvate</keyword>
<evidence type="ECO:0000256" key="5">
    <source>
        <dbReference type="ARBA" id="ARBA00013222"/>
    </source>
</evidence>
<comment type="pathway">
    <text evidence="3">Amino-acid degradation; L-phenylalanine degradation; acetoacetate and fumarate from L-phenylalanine: step 3/6.</text>
</comment>
<keyword evidence="7" id="KW-0963">Cytoplasm</keyword>
<dbReference type="GO" id="GO:0006572">
    <property type="term" value="P:L-tyrosine catabolic process"/>
    <property type="evidence" value="ECO:0000318"/>
    <property type="project" value="GO_Central"/>
</dbReference>
<comment type="catalytic activity">
    <reaction evidence="16">
        <text>3-(4-hydroxyphenyl)pyruvate + O2 = homogentisate + CO2</text>
        <dbReference type="Rhea" id="RHEA:16189"/>
        <dbReference type="ChEBI" id="CHEBI:15379"/>
        <dbReference type="ChEBI" id="CHEBI:16169"/>
        <dbReference type="ChEBI" id="CHEBI:16526"/>
        <dbReference type="ChEBI" id="CHEBI:36242"/>
        <dbReference type="EC" id="1.13.11.27"/>
    </reaction>
</comment>
<evidence type="ECO:0000256" key="1">
    <source>
        <dbReference type="ARBA" id="ARBA00001962"/>
    </source>
</evidence>
<protein>
    <recommendedName>
        <fullName evidence="6">4-hydroxyphenylpyruvate dioxygenase</fullName>
        <ecNumber evidence="5">1.13.11.27</ecNumber>
    </recommendedName>
    <alternativeName>
        <fullName evidence="15">4-hydroxyphenylpyruvic acid oxidase</fullName>
    </alternativeName>
</protein>
<reference evidence="19" key="3">
    <citation type="submission" date="2020-06" db="EMBL/GenBank/DDBJ databases">
        <title>Helianthus annuus Genome sequencing and assembly Release 2.</title>
        <authorList>
            <person name="Gouzy J."/>
            <person name="Langlade N."/>
            <person name="Munos S."/>
        </authorList>
    </citation>
    <scope>NUCLEOTIDE SEQUENCE</scope>
    <source>
        <tissue evidence="19">Leaves</tissue>
    </source>
</reference>
<evidence type="ECO:0000256" key="8">
    <source>
        <dbReference type="ARBA" id="ARBA00022723"/>
    </source>
</evidence>
<evidence type="ECO:0000259" key="18">
    <source>
        <dbReference type="PROSITE" id="PS51819"/>
    </source>
</evidence>
<dbReference type="GO" id="GO:0005737">
    <property type="term" value="C:cytoplasm"/>
    <property type="evidence" value="ECO:0007669"/>
    <property type="project" value="UniProtKB-SubCell"/>
</dbReference>
<reference evidence="19 21" key="1">
    <citation type="journal article" date="2017" name="Nature">
        <title>The sunflower genome provides insights into oil metabolism, flowering and Asterid evolution.</title>
        <authorList>
            <person name="Badouin H."/>
            <person name="Gouzy J."/>
            <person name="Grassa C.J."/>
            <person name="Murat F."/>
            <person name="Staton S.E."/>
            <person name="Cottret L."/>
            <person name="Lelandais-Briere C."/>
            <person name="Owens G.L."/>
            <person name="Carrere S."/>
            <person name="Mayjonade B."/>
            <person name="Legrand L."/>
            <person name="Gill N."/>
            <person name="Kane N.C."/>
            <person name="Bowers J.E."/>
            <person name="Hubner S."/>
            <person name="Bellec A."/>
            <person name="Berard A."/>
            <person name="Berges H."/>
            <person name="Blanchet N."/>
            <person name="Boniface M.C."/>
            <person name="Brunel D."/>
            <person name="Catrice O."/>
            <person name="Chaidir N."/>
            <person name="Claudel C."/>
            <person name="Donnadieu C."/>
            <person name="Faraut T."/>
            <person name="Fievet G."/>
            <person name="Helmstetter N."/>
            <person name="King M."/>
            <person name="Knapp S.J."/>
            <person name="Lai Z."/>
            <person name="Le Paslier M.C."/>
            <person name="Lippi Y."/>
            <person name="Lorenzon L."/>
            <person name="Mandel J.R."/>
            <person name="Marage G."/>
            <person name="Marchand G."/>
            <person name="Marquand E."/>
            <person name="Bret-Mestries E."/>
            <person name="Morien E."/>
            <person name="Nambeesan S."/>
            <person name="Nguyen T."/>
            <person name="Pegot-Espagnet P."/>
            <person name="Pouilly N."/>
            <person name="Raftis F."/>
            <person name="Sallet E."/>
            <person name="Schiex T."/>
            <person name="Thomas J."/>
            <person name="Vandecasteele C."/>
            <person name="Vares D."/>
            <person name="Vear F."/>
            <person name="Vautrin S."/>
            <person name="Crespi M."/>
            <person name="Mangin B."/>
            <person name="Burke J.M."/>
            <person name="Salse J."/>
            <person name="Munos S."/>
            <person name="Vincourt P."/>
            <person name="Rieseberg L.H."/>
            <person name="Langlade N.B."/>
        </authorList>
    </citation>
    <scope>NUCLEOTIDE SEQUENCE [LARGE SCALE GENOMIC DNA]</scope>
    <source>
        <strain evidence="21">cv. SF193</strain>
        <tissue evidence="19">Leaves</tissue>
    </source>
</reference>
<dbReference type="AlphaFoldDB" id="A0A251VJ25"/>
<dbReference type="CDD" id="cd08342">
    <property type="entry name" value="HPPD_N_like"/>
    <property type="match status" value="1"/>
</dbReference>
<dbReference type="CDD" id="cd07250">
    <property type="entry name" value="HPPD_C_like"/>
    <property type="match status" value="1"/>
</dbReference>
<evidence type="ECO:0000256" key="9">
    <source>
        <dbReference type="ARBA" id="ARBA00022737"/>
    </source>
</evidence>
<dbReference type="InterPro" id="IPR041735">
    <property type="entry name" value="4OHPhenylPyrv_dOase_C"/>
</dbReference>
<keyword evidence="10" id="KW-0828">Tyrosine catabolism</keyword>
<evidence type="ECO:0000256" key="3">
    <source>
        <dbReference type="ARBA" id="ARBA00005162"/>
    </source>
</evidence>
<evidence type="ECO:0000313" key="21">
    <source>
        <dbReference type="Proteomes" id="UP000215914"/>
    </source>
</evidence>
<dbReference type="Proteomes" id="UP000215914">
    <property type="component" value="Chromosome 2"/>
</dbReference>
<dbReference type="GO" id="GO:0006559">
    <property type="term" value="P:L-phenylalanine catabolic process"/>
    <property type="evidence" value="ECO:0007669"/>
    <property type="project" value="UniProtKB-KW"/>
</dbReference>
<keyword evidence="21" id="KW-1185">Reference proteome</keyword>
<evidence type="ECO:0000256" key="11">
    <source>
        <dbReference type="ARBA" id="ARBA00022964"/>
    </source>
</evidence>
<evidence type="ECO:0000256" key="6">
    <source>
        <dbReference type="ARBA" id="ARBA00018452"/>
    </source>
</evidence>
<keyword evidence="13" id="KW-0408">Iron</keyword>
<dbReference type="FunFam" id="3.10.180.10:FF:000025">
    <property type="entry name" value="4-hydroxyphenylpyruvate dioxygenase"/>
    <property type="match status" value="1"/>
</dbReference>
<dbReference type="InterPro" id="IPR029068">
    <property type="entry name" value="Glyas_Bleomycin-R_OHBP_Dase"/>
</dbReference>
<feature type="domain" description="VOC" evidence="18">
    <location>
        <begin position="279"/>
        <end position="438"/>
    </location>
</feature>
<evidence type="ECO:0000256" key="12">
    <source>
        <dbReference type="ARBA" id="ARBA00023002"/>
    </source>
</evidence>
<proteinExistence type="inferred from homology"/>
<keyword evidence="14" id="KW-0585">Phenylalanine catabolism</keyword>
<reference evidence="20" key="2">
    <citation type="submission" date="2017-02" db="EMBL/GenBank/DDBJ databases">
        <title>Sunflower complete genome.</title>
        <authorList>
            <person name="Langlade N."/>
            <person name="Munos S."/>
        </authorList>
    </citation>
    <scope>NUCLEOTIDE SEQUENCE [LARGE SCALE GENOMIC DNA]</scope>
    <source>
        <tissue evidence="20">Leaves</tissue>
    </source>
</reference>
<comment type="cofactor">
    <cofactor evidence="1">
        <name>Fe cation</name>
        <dbReference type="ChEBI" id="CHEBI:24875"/>
    </cofactor>
</comment>
<comment type="subcellular location">
    <subcellularLocation>
        <location evidence="2">Cytoplasm</location>
    </subcellularLocation>
</comment>
<keyword evidence="12 19" id="KW-0560">Oxidoreductase</keyword>
<evidence type="ECO:0000313" key="19">
    <source>
        <dbReference type="EMBL" id="KAF5819764.1"/>
    </source>
</evidence>
<evidence type="ECO:0000256" key="10">
    <source>
        <dbReference type="ARBA" id="ARBA00022878"/>
    </source>
</evidence>
<gene>
    <name evidence="20" type="ORF">HannXRQ_Chr02g0055101</name>
    <name evidence="19" type="ORF">HanXRQr2_Chr02g0081271</name>
</gene>
<name>A0A251VJ25_HELAN</name>
<evidence type="ECO:0000256" key="17">
    <source>
        <dbReference type="ARBA" id="ARBA00060694"/>
    </source>
</evidence>
<dbReference type="Pfam" id="PF00903">
    <property type="entry name" value="Glyoxalase"/>
    <property type="match status" value="1"/>
</dbReference>
<keyword evidence="8" id="KW-0479">Metal-binding</keyword>
<evidence type="ECO:0000256" key="13">
    <source>
        <dbReference type="ARBA" id="ARBA00023004"/>
    </source>
</evidence>
<evidence type="ECO:0000313" key="20">
    <source>
        <dbReference type="EMBL" id="OTG35279.1"/>
    </source>
</evidence>